<organism evidence="1 2">
    <name type="scientific">Bacillus cereus</name>
    <dbReference type="NCBI Taxonomy" id="1396"/>
    <lineage>
        <taxon>Bacteria</taxon>
        <taxon>Bacillati</taxon>
        <taxon>Bacillota</taxon>
        <taxon>Bacilli</taxon>
        <taxon>Bacillales</taxon>
        <taxon>Bacillaceae</taxon>
        <taxon>Bacillus</taxon>
        <taxon>Bacillus cereus group</taxon>
    </lineage>
</organism>
<sequence length="50" mass="5686">MNKLKIAHAREEVIKQGKIQLILGMHKNGMPLEDIAKFTGLSTEEIRKLL</sequence>
<reference evidence="1 2" key="1">
    <citation type="submission" date="2017-09" db="EMBL/GenBank/DDBJ databases">
        <title>Large-scale bioinformatics analysis of Bacillus genomes uncovers conserved roles of natural products in bacterial physiology.</title>
        <authorList>
            <consortium name="Agbiome Team Llc"/>
            <person name="Bleich R.M."/>
            <person name="Grubbs K.J."/>
            <person name="Santa Maria K.C."/>
            <person name="Allen S.E."/>
            <person name="Farag S."/>
            <person name="Shank E.A."/>
            <person name="Bowers A."/>
        </authorList>
    </citation>
    <scope>NUCLEOTIDE SEQUENCE [LARGE SCALE GENOMIC DNA]</scope>
    <source>
        <strain evidence="1 2">AFS061806</strain>
    </source>
</reference>
<dbReference type="AlphaFoldDB" id="A0A2B3TPV5"/>
<dbReference type="Proteomes" id="UP000224076">
    <property type="component" value="Unassembled WGS sequence"/>
</dbReference>
<gene>
    <name evidence="1" type="ORF">COK86_29310</name>
</gene>
<evidence type="ECO:0000313" key="2">
    <source>
        <dbReference type="Proteomes" id="UP000224076"/>
    </source>
</evidence>
<keyword evidence="1" id="KW-0418">Kinase</keyword>
<dbReference type="EMBL" id="NVDG01000077">
    <property type="protein sequence ID" value="PFU37313.1"/>
    <property type="molecule type" value="Genomic_DNA"/>
</dbReference>
<keyword evidence="1" id="KW-0808">Transferase</keyword>
<name>A0A2B3TPV5_BACCE</name>
<dbReference type="GO" id="GO:0016301">
    <property type="term" value="F:kinase activity"/>
    <property type="evidence" value="ECO:0007669"/>
    <property type="project" value="UniProtKB-KW"/>
</dbReference>
<accession>A0A2B3TPV5</accession>
<protein>
    <submittedName>
        <fullName evidence="1">Histidine kinase</fullName>
    </submittedName>
</protein>
<proteinExistence type="predicted"/>
<evidence type="ECO:0000313" key="1">
    <source>
        <dbReference type="EMBL" id="PFU37313.1"/>
    </source>
</evidence>
<comment type="caution">
    <text evidence="1">The sequence shown here is derived from an EMBL/GenBank/DDBJ whole genome shotgun (WGS) entry which is preliminary data.</text>
</comment>